<name>A0ACB7WI00_DIOAL</name>
<proteinExistence type="predicted"/>
<gene>
    <name evidence="1" type="ORF">IHE45_04G172600</name>
</gene>
<organism evidence="1 2">
    <name type="scientific">Dioscorea alata</name>
    <name type="common">Purple yam</name>
    <dbReference type="NCBI Taxonomy" id="55571"/>
    <lineage>
        <taxon>Eukaryota</taxon>
        <taxon>Viridiplantae</taxon>
        <taxon>Streptophyta</taxon>
        <taxon>Embryophyta</taxon>
        <taxon>Tracheophyta</taxon>
        <taxon>Spermatophyta</taxon>
        <taxon>Magnoliopsida</taxon>
        <taxon>Liliopsida</taxon>
        <taxon>Dioscoreales</taxon>
        <taxon>Dioscoreaceae</taxon>
        <taxon>Dioscorea</taxon>
    </lineage>
</organism>
<evidence type="ECO:0000313" key="1">
    <source>
        <dbReference type="EMBL" id="KAH7687547.1"/>
    </source>
</evidence>
<dbReference type="EC" id="1.14.11.9" evidence="1"/>
<accession>A0ACB7WI00</accession>
<dbReference type="EMBL" id="CM037014">
    <property type="protein sequence ID" value="KAH7687547.1"/>
    <property type="molecule type" value="Genomic_DNA"/>
</dbReference>
<protein>
    <submittedName>
        <fullName evidence="1">Flavanone 3-dioxygenase protein</fullName>
        <ecNumber evidence="1">1.14.11.9</ecNumber>
    </submittedName>
</protein>
<keyword evidence="2" id="KW-1185">Reference proteome</keyword>
<dbReference type="Proteomes" id="UP000827976">
    <property type="component" value="Chromosome 4"/>
</dbReference>
<comment type="caution">
    <text evidence="1">The sequence shown here is derived from an EMBL/GenBank/DDBJ whole genome shotgun (WGS) entry which is preliminary data.</text>
</comment>
<keyword evidence="1" id="KW-0560">Oxidoreductase</keyword>
<evidence type="ECO:0000313" key="2">
    <source>
        <dbReference type="Proteomes" id="UP000827976"/>
    </source>
</evidence>
<reference evidence="2" key="1">
    <citation type="journal article" date="2022" name="Nat. Commun.">
        <title>Chromosome evolution and the genetic basis of agronomically important traits in greater yam.</title>
        <authorList>
            <person name="Bredeson J.V."/>
            <person name="Lyons J.B."/>
            <person name="Oniyinde I.O."/>
            <person name="Okereke N.R."/>
            <person name="Kolade O."/>
            <person name="Nnabue I."/>
            <person name="Nwadili C.O."/>
            <person name="Hribova E."/>
            <person name="Parker M."/>
            <person name="Nwogha J."/>
            <person name="Shu S."/>
            <person name="Carlson J."/>
            <person name="Kariba R."/>
            <person name="Muthemba S."/>
            <person name="Knop K."/>
            <person name="Barton G.J."/>
            <person name="Sherwood A.V."/>
            <person name="Lopez-Montes A."/>
            <person name="Asiedu R."/>
            <person name="Jamnadass R."/>
            <person name="Muchugi A."/>
            <person name="Goodstein D."/>
            <person name="Egesi C.N."/>
            <person name="Featherston J."/>
            <person name="Asfaw A."/>
            <person name="Simpson G.G."/>
            <person name="Dolezel J."/>
            <person name="Hendre P.S."/>
            <person name="Van Deynze A."/>
            <person name="Kumar P.L."/>
            <person name="Obidiegwu J.E."/>
            <person name="Bhattacharjee R."/>
            <person name="Rokhsar D.S."/>
        </authorList>
    </citation>
    <scope>NUCLEOTIDE SEQUENCE [LARGE SCALE GENOMIC DNA]</scope>
    <source>
        <strain evidence="2">cv. TDa95/00328</strain>
    </source>
</reference>
<sequence length="299" mass="33816">MGYWVWYRRTLHKLWIKFLTLCNILLQVINHGISHSVMKGAKEAALDFFETSADEKDALASNDIRKPVRYGESSKDSISDSRCFLKKYAHPLQEWIPLWPLSPPDYREKMGKYALEVRRVALQLMDAILESLGINTADLNEQLDEGMQVMAVNFYPQCSTPDLSLGLPAHSDYGCITILLQSCEGLQVIGGDGNAWQEVPQVPEALHVHIGDYMEVLSNGQYKSVLHRAVLNPDKKRVSVASIHGFSMDKKVTAAKEMVDEQHPKGYKESSFRDFLDYIETTDITKGKSFIDSLRLTST</sequence>